<name>A0A8J9SAZ9_PHATR</name>
<proteinExistence type="predicted"/>
<keyword evidence="1" id="KW-0812">Transmembrane</keyword>
<dbReference type="EMBL" id="OU594964">
    <property type="protein sequence ID" value="CAG9286706.1"/>
    <property type="molecule type" value="Genomic_DNA"/>
</dbReference>
<feature type="transmembrane region" description="Helical" evidence="1">
    <location>
        <begin position="115"/>
        <end position="134"/>
    </location>
</feature>
<evidence type="ECO:0000313" key="2">
    <source>
        <dbReference type="EMBL" id="CAG9286706.1"/>
    </source>
</evidence>
<dbReference type="AlphaFoldDB" id="A0A8J9SAZ9"/>
<evidence type="ECO:0000256" key="1">
    <source>
        <dbReference type="SAM" id="Phobius"/>
    </source>
</evidence>
<reference evidence="2" key="1">
    <citation type="submission" date="2022-02" db="EMBL/GenBank/DDBJ databases">
        <authorList>
            <person name="Giguere J D."/>
        </authorList>
    </citation>
    <scope>NUCLEOTIDE SEQUENCE</scope>
    <source>
        <strain evidence="2">CCAP 1055/1</strain>
    </source>
</reference>
<organism evidence="2">
    <name type="scientific">Phaeodactylum tricornutum</name>
    <name type="common">Diatom</name>
    <dbReference type="NCBI Taxonomy" id="2850"/>
    <lineage>
        <taxon>Eukaryota</taxon>
        <taxon>Sar</taxon>
        <taxon>Stramenopiles</taxon>
        <taxon>Ochrophyta</taxon>
        <taxon>Bacillariophyta</taxon>
        <taxon>Bacillariophyceae</taxon>
        <taxon>Bacillariophycidae</taxon>
        <taxon>Naviculales</taxon>
        <taxon>Phaeodactylaceae</taxon>
        <taxon>Phaeodactylum</taxon>
    </lineage>
</organism>
<feature type="transmembrane region" description="Helical" evidence="1">
    <location>
        <begin position="73"/>
        <end position="94"/>
    </location>
</feature>
<gene>
    <name evidence="2" type="ORF">PTTT1_LOCUS33197</name>
</gene>
<keyword evidence="1" id="KW-0472">Membrane</keyword>
<sequence>MSVNPIATTLMPLSQAVSWYLVLNQPLLPSLSKISTFYCAWALYKKIAKGDQKELGHISMGILAVTSYSGKRYASLAGTVLVLANFLLPAYYVLSWSVEKVAEKLKKDVTNKTIKWAYIFKAYFVSNLALWGMVCYKLSQGELLPGEVVAT</sequence>
<keyword evidence="1" id="KW-1133">Transmembrane helix</keyword>
<protein>
    <submittedName>
        <fullName evidence="2">Uncharacterized protein</fullName>
    </submittedName>
</protein>
<dbReference type="Proteomes" id="UP000836788">
    <property type="component" value="Chromosome 23"/>
</dbReference>
<accession>A0A8J9SAZ9</accession>